<keyword evidence="5" id="KW-0687">Ribonucleoprotein</keyword>
<gene>
    <name evidence="8" type="primary">rpsT</name>
    <name evidence="8" type="ORF">FVIR_TP00031</name>
</gene>
<evidence type="ECO:0000256" key="1">
    <source>
        <dbReference type="ARBA" id="ARBA00003134"/>
    </source>
</evidence>
<keyword evidence="2" id="KW-0699">rRNA-binding</keyword>
<comment type="function">
    <text evidence="1">Binds directly to 16S ribosomal RNA.</text>
</comment>
<keyword evidence="4 8" id="KW-0689">Ribosomal protein</keyword>
<dbReference type="GO" id="GO:0019843">
    <property type="term" value="F:rRNA binding"/>
    <property type="evidence" value="ECO:0007669"/>
    <property type="project" value="UniProtKB-KW"/>
</dbReference>
<dbReference type="GO" id="GO:1990904">
    <property type="term" value="C:ribonucleoprotein complex"/>
    <property type="evidence" value="ECO:0007669"/>
    <property type="project" value="UniProtKB-KW"/>
</dbReference>
<proteinExistence type="predicted"/>
<dbReference type="Pfam" id="PF01649">
    <property type="entry name" value="Ribosomal_S20p"/>
    <property type="match status" value="1"/>
</dbReference>
<reference evidence="9" key="1">
    <citation type="submission" date="2016-01" db="EMBL/GenBank/DDBJ databases">
        <authorList>
            <person name="Husnik F."/>
        </authorList>
    </citation>
    <scope>NUCLEOTIDE SEQUENCE [LARGE SCALE GENOMIC DNA]</scope>
</reference>
<evidence type="ECO:0000313" key="8">
    <source>
        <dbReference type="EMBL" id="CUX79095.1"/>
    </source>
</evidence>
<evidence type="ECO:0000313" key="9">
    <source>
        <dbReference type="Proteomes" id="UP000075241"/>
    </source>
</evidence>
<evidence type="ECO:0000256" key="5">
    <source>
        <dbReference type="ARBA" id="ARBA00023274"/>
    </source>
</evidence>
<evidence type="ECO:0000256" key="7">
    <source>
        <dbReference type="ARBA" id="ARBA00035343"/>
    </source>
</evidence>
<dbReference type="Gene3D" id="1.20.58.110">
    <property type="entry name" value="Ribosomal protein S20"/>
    <property type="match status" value="1"/>
</dbReference>
<protein>
    <recommendedName>
        <fullName evidence="6">Small ribosomal subunit protein bS20</fullName>
    </recommendedName>
    <alternativeName>
        <fullName evidence="7">30S ribosomal protein S20</fullName>
    </alternativeName>
</protein>
<evidence type="ECO:0000256" key="2">
    <source>
        <dbReference type="ARBA" id="ARBA00022730"/>
    </source>
</evidence>
<dbReference type="AlphaFoldDB" id="A0A143WR67"/>
<dbReference type="PATRIC" id="fig|189385.6.peg.38"/>
<dbReference type="GO" id="GO:0005840">
    <property type="term" value="C:ribosome"/>
    <property type="evidence" value="ECO:0007669"/>
    <property type="project" value="UniProtKB-KW"/>
</dbReference>
<sequence>MRKEEAFRALATMERCIDMAQAKGVLHRNNAARRKRELYALAARAMRNDAKA</sequence>
<name>A0A143WR67_TREPR</name>
<dbReference type="SUPFAM" id="SSF46992">
    <property type="entry name" value="Ribosomal protein S20"/>
    <property type="match status" value="1"/>
</dbReference>
<keyword evidence="3" id="KW-0694">RNA-binding</keyword>
<dbReference type="InterPro" id="IPR002583">
    <property type="entry name" value="Ribosomal_bS20"/>
</dbReference>
<evidence type="ECO:0000256" key="6">
    <source>
        <dbReference type="ARBA" id="ARBA00035136"/>
    </source>
</evidence>
<dbReference type="InterPro" id="IPR036510">
    <property type="entry name" value="Ribosomal_bS20_sf"/>
</dbReference>
<evidence type="ECO:0000256" key="4">
    <source>
        <dbReference type="ARBA" id="ARBA00022980"/>
    </source>
</evidence>
<dbReference type="EMBL" id="LN999056">
    <property type="protein sequence ID" value="CUX79095.1"/>
    <property type="molecule type" value="Genomic_DNA"/>
</dbReference>
<evidence type="ECO:0000256" key="3">
    <source>
        <dbReference type="ARBA" id="ARBA00022884"/>
    </source>
</evidence>
<dbReference type="GO" id="GO:0006412">
    <property type="term" value="P:translation"/>
    <property type="evidence" value="ECO:0007669"/>
    <property type="project" value="InterPro"/>
</dbReference>
<dbReference type="GO" id="GO:0003735">
    <property type="term" value="F:structural constituent of ribosome"/>
    <property type="evidence" value="ECO:0007669"/>
    <property type="project" value="InterPro"/>
</dbReference>
<accession>A0A143WR67</accession>
<organism evidence="8 9">
    <name type="scientific">Tremblaya princeps</name>
    <dbReference type="NCBI Taxonomy" id="189385"/>
    <lineage>
        <taxon>Bacteria</taxon>
        <taxon>Pseudomonadati</taxon>
        <taxon>Pseudomonadota</taxon>
        <taxon>Betaproteobacteria</taxon>
        <taxon>Candidatus Tremblayella</taxon>
    </lineage>
</organism>
<dbReference type="Proteomes" id="UP000075241">
    <property type="component" value="Chromosome I"/>
</dbReference>